<dbReference type="InterPro" id="IPR028082">
    <property type="entry name" value="Peripla_BP_I"/>
</dbReference>
<keyword evidence="6" id="KW-1185">Reference proteome</keyword>
<dbReference type="EMBL" id="JBBYHV010000001">
    <property type="protein sequence ID" value="MEL1249290.1"/>
    <property type="molecule type" value="Genomic_DNA"/>
</dbReference>
<dbReference type="Gene3D" id="3.40.50.2300">
    <property type="match status" value="2"/>
</dbReference>
<dbReference type="CDD" id="cd01545">
    <property type="entry name" value="PBP1_SalR"/>
    <property type="match status" value="1"/>
</dbReference>
<dbReference type="PROSITE" id="PS00356">
    <property type="entry name" value="HTH_LACI_1"/>
    <property type="match status" value="1"/>
</dbReference>
<dbReference type="SUPFAM" id="SSF47413">
    <property type="entry name" value="lambda repressor-like DNA-binding domains"/>
    <property type="match status" value="1"/>
</dbReference>
<evidence type="ECO:0000256" key="1">
    <source>
        <dbReference type="ARBA" id="ARBA00023015"/>
    </source>
</evidence>
<name>A0ABU9IA38_9SPHN</name>
<reference evidence="5 6" key="1">
    <citation type="submission" date="2024-04" db="EMBL/GenBank/DDBJ databases">
        <title>Aurantiacibacter sp. DGU6 16S ribosomal RNA gene Genome sequencing and assembly.</title>
        <authorList>
            <person name="Park S."/>
        </authorList>
    </citation>
    <scope>NUCLEOTIDE SEQUENCE [LARGE SCALE GENOMIC DNA]</scope>
    <source>
        <strain evidence="5 6">DGU6</strain>
    </source>
</reference>
<keyword evidence="2 5" id="KW-0238">DNA-binding</keyword>
<accession>A0ABU9IA38</accession>
<dbReference type="InterPro" id="IPR000843">
    <property type="entry name" value="HTH_LacI"/>
</dbReference>
<evidence type="ECO:0000256" key="2">
    <source>
        <dbReference type="ARBA" id="ARBA00023125"/>
    </source>
</evidence>
<dbReference type="SMART" id="SM00354">
    <property type="entry name" value="HTH_LACI"/>
    <property type="match status" value="1"/>
</dbReference>
<feature type="domain" description="HTH lacI-type" evidence="4">
    <location>
        <begin position="5"/>
        <end position="59"/>
    </location>
</feature>
<dbReference type="InterPro" id="IPR046335">
    <property type="entry name" value="LacI/GalR-like_sensor"/>
</dbReference>
<keyword evidence="3" id="KW-0804">Transcription</keyword>
<dbReference type="Pfam" id="PF13377">
    <property type="entry name" value="Peripla_BP_3"/>
    <property type="match status" value="1"/>
</dbReference>
<keyword evidence="1" id="KW-0805">Transcription regulation</keyword>
<dbReference type="Gene3D" id="1.10.260.40">
    <property type="entry name" value="lambda repressor-like DNA-binding domains"/>
    <property type="match status" value="1"/>
</dbReference>
<sequence>MMPRITIKDIAKHAGVSFKTVSRVINKNPSVGGELREKVEASMMALDYRPNRAASLLRGGKSYTIGLILGPLTGYLEPGSGRSVPTYITDVITGLLQSCNQAGYHLLIEPVTEDQLEAGVDAVDALLEDTTLDGLVLVPPLCDRLWLVDHLVNKRMPCVRVNPGKAHERTISIGLDNNAVGADIADYVLRHNHRQIGYIAGPANHGSHDLRWQSFAGRMRECPDVVLQEMPGDFTFDSGWSAASRLLDGSEGPRPTAIFAANDEMAAGVIAYAKSTGLELPGDLSVIGFGDLAVASQCYPRLTTVRQPTIEISRDAATEVINSVANHEMSEGKVINHPYRFVERDSFAAI</sequence>
<dbReference type="CDD" id="cd01392">
    <property type="entry name" value="HTH_LacI"/>
    <property type="match status" value="1"/>
</dbReference>
<evidence type="ECO:0000313" key="5">
    <source>
        <dbReference type="EMBL" id="MEL1249290.1"/>
    </source>
</evidence>
<evidence type="ECO:0000259" key="4">
    <source>
        <dbReference type="PROSITE" id="PS50932"/>
    </source>
</evidence>
<dbReference type="PANTHER" id="PTHR30146">
    <property type="entry name" value="LACI-RELATED TRANSCRIPTIONAL REPRESSOR"/>
    <property type="match status" value="1"/>
</dbReference>
<dbReference type="SUPFAM" id="SSF53822">
    <property type="entry name" value="Periplasmic binding protein-like I"/>
    <property type="match status" value="1"/>
</dbReference>
<dbReference type="InterPro" id="IPR010982">
    <property type="entry name" value="Lambda_DNA-bd_dom_sf"/>
</dbReference>
<dbReference type="Pfam" id="PF00356">
    <property type="entry name" value="LacI"/>
    <property type="match status" value="1"/>
</dbReference>
<organism evidence="5 6">
    <name type="scientific">Aurantiacibacter gilvus</name>
    <dbReference type="NCBI Taxonomy" id="3139141"/>
    <lineage>
        <taxon>Bacteria</taxon>
        <taxon>Pseudomonadati</taxon>
        <taxon>Pseudomonadota</taxon>
        <taxon>Alphaproteobacteria</taxon>
        <taxon>Sphingomonadales</taxon>
        <taxon>Erythrobacteraceae</taxon>
        <taxon>Aurantiacibacter</taxon>
    </lineage>
</organism>
<dbReference type="PRINTS" id="PR00036">
    <property type="entry name" value="HTHLACI"/>
</dbReference>
<dbReference type="RefSeq" id="WP_341671822.1">
    <property type="nucleotide sequence ID" value="NZ_JBBYHV010000001.1"/>
</dbReference>
<dbReference type="GO" id="GO:0003677">
    <property type="term" value="F:DNA binding"/>
    <property type="evidence" value="ECO:0007669"/>
    <property type="project" value="UniProtKB-KW"/>
</dbReference>
<protein>
    <submittedName>
        <fullName evidence="5">LacI family DNA-binding transcriptional regulator</fullName>
    </submittedName>
</protein>
<proteinExistence type="predicted"/>
<gene>
    <name evidence="5" type="ORF">AAEO60_01245</name>
</gene>
<dbReference type="PROSITE" id="PS50932">
    <property type="entry name" value="HTH_LACI_2"/>
    <property type="match status" value="1"/>
</dbReference>
<comment type="caution">
    <text evidence="5">The sequence shown here is derived from an EMBL/GenBank/DDBJ whole genome shotgun (WGS) entry which is preliminary data.</text>
</comment>
<evidence type="ECO:0000256" key="3">
    <source>
        <dbReference type="ARBA" id="ARBA00023163"/>
    </source>
</evidence>
<dbReference type="PANTHER" id="PTHR30146:SF153">
    <property type="entry name" value="LACTOSE OPERON REPRESSOR"/>
    <property type="match status" value="1"/>
</dbReference>
<evidence type="ECO:0000313" key="6">
    <source>
        <dbReference type="Proteomes" id="UP001497045"/>
    </source>
</evidence>
<dbReference type="Proteomes" id="UP001497045">
    <property type="component" value="Unassembled WGS sequence"/>
</dbReference>